<dbReference type="EMBL" id="BARS01042452">
    <property type="protein sequence ID" value="GAG41679.1"/>
    <property type="molecule type" value="Genomic_DNA"/>
</dbReference>
<evidence type="ECO:0000313" key="1">
    <source>
        <dbReference type="EMBL" id="GAG41679.1"/>
    </source>
</evidence>
<accession>X0XER2</accession>
<organism evidence="1">
    <name type="scientific">marine sediment metagenome</name>
    <dbReference type="NCBI Taxonomy" id="412755"/>
    <lineage>
        <taxon>unclassified sequences</taxon>
        <taxon>metagenomes</taxon>
        <taxon>ecological metagenomes</taxon>
    </lineage>
</organism>
<proteinExistence type="predicted"/>
<sequence>VPLTSMETGVKPWIKDIIGRPVRGYEDNVARTRLNEMLKKEFDGKEPVFDLAGIEATLPDGGRTTYEKGGRNFQALVRAYTDNGGHLNATGRKVVAEQLLVFLANLVK</sequence>
<protein>
    <recommendedName>
        <fullName evidence="2">SGNH hydrolase-type esterase domain-containing protein</fullName>
    </recommendedName>
</protein>
<evidence type="ECO:0008006" key="2">
    <source>
        <dbReference type="Google" id="ProtNLM"/>
    </source>
</evidence>
<comment type="caution">
    <text evidence="1">The sequence shown here is derived from an EMBL/GenBank/DDBJ whole genome shotgun (WGS) entry which is preliminary data.</text>
</comment>
<dbReference type="AlphaFoldDB" id="X0XER2"/>
<reference evidence="1" key="1">
    <citation type="journal article" date="2014" name="Front. Microbiol.">
        <title>High frequency of phylogenetically diverse reductive dehalogenase-homologous genes in deep subseafloor sedimentary metagenomes.</title>
        <authorList>
            <person name="Kawai M."/>
            <person name="Futagami T."/>
            <person name="Toyoda A."/>
            <person name="Takaki Y."/>
            <person name="Nishi S."/>
            <person name="Hori S."/>
            <person name="Arai W."/>
            <person name="Tsubouchi T."/>
            <person name="Morono Y."/>
            <person name="Uchiyama I."/>
            <person name="Ito T."/>
            <person name="Fujiyama A."/>
            <person name="Inagaki F."/>
            <person name="Takami H."/>
        </authorList>
    </citation>
    <scope>NUCLEOTIDE SEQUENCE</scope>
    <source>
        <strain evidence="1">Expedition CK06-06</strain>
    </source>
</reference>
<gene>
    <name evidence="1" type="ORF">S01H1_64410</name>
</gene>
<name>X0XER2_9ZZZZ</name>
<feature type="non-terminal residue" evidence="1">
    <location>
        <position position="1"/>
    </location>
</feature>